<dbReference type="EMBL" id="LT598653">
    <property type="protein sequence ID" value="SBV34358.1"/>
    <property type="molecule type" value="Genomic_DNA"/>
</dbReference>
<dbReference type="KEGG" id="sphu:SPPYR_3243"/>
<dbReference type="Pfam" id="PF08922">
    <property type="entry name" value="DUF1905"/>
    <property type="match status" value="1"/>
</dbReference>
<protein>
    <recommendedName>
        <fullName evidence="2">DUF1905 domain-containing protein</fullName>
    </recommendedName>
</protein>
<dbReference type="Gene3D" id="2.40.30.100">
    <property type="entry name" value="AF2212/PG0164-like"/>
    <property type="match status" value="1"/>
</dbReference>
<evidence type="ECO:0000313" key="1">
    <source>
        <dbReference type="EMBL" id="SBV34358.1"/>
    </source>
</evidence>
<dbReference type="SUPFAM" id="SSF141694">
    <property type="entry name" value="AF2212/PG0164-like"/>
    <property type="match status" value="1"/>
</dbReference>
<evidence type="ECO:0008006" key="2">
    <source>
        <dbReference type="Google" id="ProtNLM"/>
    </source>
</evidence>
<dbReference type="RefSeq" id="WP_295321226.1">
    <property type="nucleotide sequence ID" value="NZ_LT598653.1"/>
</dbReference>
<gene>
    <name evidence="1" type="ORF">SPPYR_3243</name>
</gene>
<dbReference type="InterPro" id="IPR015018">
    <property type="entry name" value="DUF1905"/>
</dbReference>
<dbReference type="AlphaFoldDB" id="A0A1Y5PWI4"/>
<dbReference type="InterPro" id="IPR037079">
    <property type="entry name" value="AF2212/PG0164-like_sf"/>
</dbReference>
<sequence>METLRFRADVIEWRGPAPFLFAVVPDAHVGAIRYAAMTASYGWGVVPVVAIIGDTEFATSLFPRDGGYLLPVKRAVQKAEGVGPGDRVAVALRVGRPAGR</sequence>
<reference evidence="1" key="1">
    <citation type="submission" date="2016-03" db="EMBL/GenBank/DDBJ databases">
        <authorList>
            <person name="Ploux O."/>
        </authorList>
    </citation>
    <scope>NUCLEOTIDE SEQUENCE</scope>
    <source>
        <strain evidence="1">UC10</strain>
    </source>
</reference>
<accession>A0A1Y5PWI4</accession>
<name>A0A1Y5PWI4_9SPHN</name>
<organism evidence="1">
    <name type="scientific">uncultured Sphingopyxis sp</name>
    <dbReference type="NCBI Taxonomy" id="310581"/>
    <lineage>
        <taxon>Bacteria</taxon>
        <taxon>Pseudomonadati</taxon>
        <taxon>Pseudomonadota</taxon>
        <taxon>Alphaproteobacteria</taxon>
        <taxon>Sphingomonadales</taxon>
        <taxon>Sphingomonadaceae</taxon>
        <taxon>Sphingopyxis</taxon>
        <taxon>environmental samples</taxon>
    </lineage>
</organism>
<proteinExistence type="predicted"/>